<dbReference type="Proteomes" id="UP000805193">
    <property type="component" value="Unassembled WGS sequence"/>
</dbReference>
<gene>
    <name evidence="1" type="ORF">HPB47_015494</name>
</gene>
<comment type="caution">
    <text evidence="1">The sequence shown here is derived from an EMBL/GenBank/DDBJ whole genome shotgun (WGS) entry which is preliminary data.</text>
</comment>
<accession>A0AC60QTB0</accession>
<name>A0AC60QTB0_IXOPE</name>
<keyword evidence="2" id="KW-1185">Reference proteome</keyword>
<evidence type="ECO:0000313" key="2">
    <source>
        <dbReference type="Proteomes" id="UP000805193"/>
    </source>
</evidence>
<organism evidence="1 2">
    <name type="scientific">Ixodes persulcatus</name>
    <name type="common">Taiga tick</name>
    <dbReference type="NCBI Taxonomy" id="34615"/>
    <lineage>
        <taxon>Eukaryota</taxon>
        <taxon>Metazoa</taxon>
        <taxon>Ecdysozoa</taxon>
        <taxon>Arthropoda</taxon>
        <taxon>Chelicerata</taxon>
        <taxon>Arachnida</taxon>
        <taxon>Acari</taxon>
        <taxon>Parasitiformes</taxon>
        <taxon>Ixodida</taxon>
        <taxon>Ixodoidea</taxon>
        <taxon>Ixodidae</taxon>
        <taxon>Ixodinae</taxon>
        <taxon>Ixodes</taxon>
    </lineage>
</organism>
<dbReference type="EMBL" id="JABSTQ010004126">
    <property type="protein sequence ID" value="KAG0442908.1"/>
    <property type="molecule type" value="Genomic_DNA"/>
</dbReference>
<protein>
    <submittedName>
        <fullName evidence="1">Uncharacterized protein</fullName>
    </submittedName>
</protein>
<sequence length="98" mass="10561">MKTNVVVCLVGVAFGLAFVRGQEDVCHLPVEKGPCRGMFPRWFFNSTTGDCERFVYGGCQGNANNFESQQECRLSCKDGPGPARTNTLAGLDRAPAAS</sequence>
<evidence type="ECO:0000313" key="1">
    <source>
        <dbReference type="EMBL" id="KAG0442908.1"/>
    </source>
</evidence>
<proteinExistence type="predicted"/>
<reference evidence="1 2" key="1">
    <citation type="journal article" date="2020" name="Cell">
        <title>Large-Scale Comparative Analyses of Tick Genomes Elucidate Their Genetic Diversity and Vector Capacities.</title>
        <authorList>
            <consortium name="Tick Genome and Microbiome Consortium (TIGMIC)"/>
            <person name="Jia N."/>
            <person name="Wang J."/>
            <person name="Shi W."/>
            <person name="Du L."/>
            <person name="Sun Y."/>
            <person name="Zhan W."/>
            <person name="Jiang J.F."/>
            <person name="Wang Q."/>
            <person name="Zhang B."/>
            <person name="Ji P."/>
            <person name="Bell-Sakyi L."/>
            <person name="Cui X.M."/>
            <person name="Yuan T.T."/>
            <person name="Jiang B.G."/>
            <person name="Yang W.F."/>
            <person name="Lam T.T."/>
            <person name="Chang Q.C."/>
            <person name="Ding S.J."/>
            <person name="Wang X.J."/>
            <person name="Zhu J.G."/>
            <person name="Ruan X.D."/>
            <person name="Zhao L."/>
            <person name="Wei J.T."/>
            <person name="Ye R.Z."/>
            <person name="Que T.C."/>
            <person name="Du C.H."/>
            <person name="Zhou Y.H."/>
            <person name="Cheng J.X."/>
            <person name="Dai P.F."/>
            <person name="Guo W.B."/>
            <person name="Han X.H."/>
            <person name="Huang E.J."/>
            <person name="Li L.F."/>
            <person name="Wei W."/>
            <person name="Gao Y.C."/>
            <person name="Liu J.Z."/>
            <person name="Shao H.Z."/>
            <person name="Wang X."/>
            <person name="Wang C.C."/>
            <person name="Yang T.C."/>
            <person name="Huo Q.B."/>
            <person name="Li W."/>
            <person name="Chen H.Y."/>
            <person name="Chen S.E."/>
            <person name="Zhou L.G."/>
            <person name="Ni X.B."/>
            <person name="Tian J.H."/>
            <person name="Sheng Y."/>
            <person name="Liu T."/>
            <person name="Pan Y.S."/>
            <person name="Xia L.Y."/>
            <person name="Li J."/>
            <person name="Zhao F."/>
            <person name="Cao W.C."/>
        </authorList>
    </citation>
    <scope>NUCLEOTIDE SEQUENCE [LARGE SCALE GENOMIC DNA]</scope>
    <source>
        <strain evidence="1">Iper-2018</strain>
    </source>
</reference>